<dbReference type="RefSeq" id="WP_199021709.1">
    <property type="nucleotide sequence ID" value="NZ_JAELUP010000117.1"/>
</dbReference>
<accession>A0A934MTC9</accession>
<dbReference type="PROSITE" id="PS00012">
    <property type="entry name" value="PHOSPHOPANTETHEINE"/>
    <property type="match status" value="1"/>
</dbReference>
<dbReference type="InterPro" id="IPR036736">
    <property type="entry name" value="ACP-like_sf"/>
</dbReference>
<dbReference type="AlphaFoldDB" id="A0A934MTC9"/>
<evidence type="ECO:0000313" key="4">
    <source>
        <dbReference type="EMBL" id="MBJ6364104.1"/>
    </source>
</evidence>
<proteinExistence type="predicted"/>
<dbReference type="InterPro" id="IPR009081">
    <property type="entry name" value="PP-bd_ACP"/>
</dbReference>
<dbReference type="SUPFAM" id="SSF47336">
    <property type="entry name" value="ACP-like"/>
    <property type="match status" value="1"/>
</dbReference>
<keyword evidence="5" id="KW-1185">Reference proteome</keyword>
<evidence type="ECO:0000313" key="5">
    <source>
        <dbReference type="Proteomes" id="UP000640274"/>
    </source>
</evidence>
<dbReference type="Proteomes" id="UP000640274">
    <property type="component" value="Unassembled WGS sequence"/>
</dbReference>
<gene>
    <name evidence="4" type="ORF">JFN88_23085</name>
</gene>
<dbReference type="InterPro" id="IPR006162">
    <property type="entry name" value="Ppantetheine_attach_site"/>
</dbReference>
<organism evidence="4 5">
    <name type="scientific">Paenibacillus roseus</name>
    <dbReference type="NCBI Taxonomy" id="2798579"/>
    <lineage>
        <taxon>Bacteria</taxon>
        <taxon>Bacillati</taxon>
        <taxon>Bacillota</taxon>
        <taxon>Bacilli</taxon>
        <taxon>Bacillales</taxon>
        <taxon>Paenibacillaceae</taxon>
        <taxon>Paenibacillus</taxon>
    </lineage>
</organism>
<name>A0A934MTC9_9BACL</name>
<dbReference type="Gene3D" id="1.10.1200.10">
    <property type="entry name" value="ACP-like"/>
    <property type="match status" value="1"/>
</dbReference>
<protein>
    <submittedName>
        <fullName evidence="4">Acyl carrier protein</fullName>
    </submittedName>
</protein>
<dbReference type="PROSITE" id="PS50075">
    <property type="entry name" value="CARRIER"/>
    <property type="match status" value="1"/>
</dbReference>
<sequence>MSEQVQTIDFDVRFDEVLQKNLEQSVDEELLKSDLESAGLNSISFVKLIVALEHEFDVEFEDEVLIPDNFSTLEQFKESVKRFIEQRSA</sequence>
<keyword evidence="1" id="KW-0596">Phosphopantetheine</keyword>
<evidence type="ECO:0000256" key="2">
    <source>
        <dbReference type="ARBA" id="ARBA00022553"/>
    </source>
</evidence>
<keyword evidence="2" id="KW-0597">Phosphoprotein</keyword>
<dbReference type="Pfam" id="PF00550">
    <property type="entry name" value="PP-binding"/>
    <property type="match status" value="1"/>
</dbReference>
<evidence type="ECO:0000259" key="3">
    <source>
        <dbReference type="PROSITE" id="PS50075"/>
    </source>
</evidence>
<comment type="caution">
    <text evidence="4">The sequence shown here is derived from an EMBL/GenBank/DDBJ whole genome shotgun (WGS) entry which is preliminary data.</text>
</comment>
<evidence type="ECO:0000256" key="1">
    <source>
        <dbReference type="ARBA" id="ARBA00022450"/>
    </source>
</evidence>
<feature type="domain" description="Carrier" evidence="3">
    <location>
        <begin position="4"/>
        <end position="84"/>
    </location>
</feature>
<dbReference type="EMBL" id="JAELUP010000117">
    <property type="protein sequence ID" value="MBJ6364104.1"/>
    <property type="molecule type" value="Genomic_DNA"/>
</dbReference>
<reference evidence="4" key="1">
    <citation type="submission" date="2020-12" db="EMBL/GenBank/DDBJ databases">
        <authorList>
            <person name="Huq M.A."/>
        </authorList>
    </citation>
    <scope>NUCLEOTIDE SEQUENCE</scope>
    <source>
        <strain evidence="4">MAHUQ-46</strain>
    </source>
</reference>